<keyword evidence="3" id="KW-0539">Nucleus</keyword>
<proteinExistence type="inferred from homology"/>
<sequence>MAEDEADPTSPKAAGAAPQGDGDPGSLLQKLRGGITKSIQNKVELILQDVQKFSDNDKLYLYLQLPSSPSAGDKSLDPSVHSTAEHMYAYNWIRDHLEEHVATCLPKQDVYDAYRRYCGSLRCRPLGAANFGKIIREIFPDIKSRRLGGRGQSKYCYSGIRRKTLVSMPLLPSLDLKGPEKEPGPEAAPGPQDKLLEAACALTCDWAETVLQRSFGSIVDVARFLLQQHLISARSARARLFTDTVLPSAASTAQPADGGERPSPGPPPPAKNGLAAPEASNPQATKPARPEGCQEAAGPGEPPSPAPQPSALPPVPRRSPKDPAPESAPPVPPPPGPGGPREPKRSSEAPPRAPAPNSPQVNALVARQPPLRPRVPCPPLPMPLPLRLPVPRPLCLSPPVLAPKLVPGGTLKMTALPLPVGAGGPRAALPIISMILPAVPAPPARAGGQRGTEAGGGAVDPGPRARVPKRPVEVPSDGGHQAAKAVKKEAREVTAGGRAREGRRKRGRPRKETGGRERSPSSEKPGPPTDSARPPGWPGGGAARSPPVGSAARGTAGAEAGEQRGSQDSVGGQGPKEAPP</sequence>
<comment type="subcellular location">
    <subcellularLocation>
        <location evidence="1">Nucleus</location>
    </subcellularLocation>
</comment>
<comment type="similarity">
    <text evidence="4">Belongs to the RFX family.</text>
</comment>
<feature type="region of interest" description="Disordered" evidence="5">
    <location>
        <begin position="441"/>
        <end position="580"/>
    </location>
</feature>
<evidence type="ECO:0000256" key="2">
    <source>
        <dbReference type="ARBA" id="ARBA00023125"/>
    </source>
</evidence>
<evidence type="ECO:0000313" key="7">
    <source>
        <dbReference type="Ensembl" id="ENSOANP00000043547.1"/>
    </source>
</evidence>
<accession>A0A6I8NR51</accession>
<reference evidence="7" key="2">
    <citation type="submission" date="2025-08" db="UniProtKB">
        <authorList>
            <consortium name="Ensembl"/>
        </authorList>
    </citation>
    <scope>IDENTIFICATION</scope>
    <source>
        <strain evidence="7">Glennie</strain>
    </source>
</reference>
<feature type="compositionally biased region" description="Gly residues" evidence="5">
    <location>
        <begin position="448"/>
        <end position="459"/>
    </location>
</feature>
<dbReference type="Bgee" id="ENSOANG00000038399">
    <property type="expression patterns" value="Expressed in endometrium and 7 other cell types or tissues"/>
</dbReference>
<dbReference type="PANTHER" id="PTHR12619:SF18">
    <property type="entry name" value="DNA-BINDING PROTEIN RFX5"/>
    <property type="match status" value="1"/>
</dbReference>
<evidence type="ECO:0000256" key="5">
    <source>
        <dbReference type="SAM" id="MobiDB-lite"/>
    </source>
</evidence>
<gene>
    <name evidence="7" type="primary">RFX5</name>
</gene>
<evidence type="ECO:0000256" key="4">
    <source>
        <dbReference type="ARBA" id="ARBA00061114"/>
    </source>
</evidence>
<evidence type="ECO:0000256" key="3">
    <source>
        <dbReference type="ARBA" id="ARBA00023242"/>
    </source>
</evidence>
<evidence type="ECO:0000313" key="8">
    <source>
        <dbReference type="Proteomes" id="UP000002279"/>
    </source>
</evidence>
<feature type="compositionally biased region" description="Pro residues" evidence="5">
    <location>
        <begin position="326"/>
        <end position="340"/>
    </location>
</feature>
<feature type="domain" description="RFX-type winged-helix" evidence="6">
    <location>
        <begin position="89"/>
        <end position="164"/>
    </location>
</feature>
<dbReference type="Gene3D" id="1.10.10.10">
    <property type="entry name" value="Winged helix-like DNA-binding domain superfamily/Winged helix DNA-binding domain"/>
    <property type="match status" value="1"/>
</dbReference>
<dbReference type="GO" id="GO:0003677">
    <property type="term" value="F:DNA binding"/>
    <property type="evidence" value="ECO:0007669"/>
    <property type="project" value="UniProtKB-KW"/>
</dbReference>
<dbReference type="Proteomes" id="UP000002279">
    <property type="component" value="Chromosome X5"/>
</dbReference>
<dbReference type="Pfam" id="PF02257">
    <property type="entry name" value="RFX_DNA_binding"/>
    <property type="match status" value="1"/>
</dbReference>
<keyword evidence="2" id="KW-0238">DNA-binding</keyword>
<dbReference type="Ensembl" id="ENSOANT00000066579.1">
    <property type="protein sequence ID" value="ENSOANP00000043547.1"/>
    <property type="gene ID" value="ENSOANG00000038399.1"/>
</dbReference>
<dbReference type="Pfam" id="PF18326">
    <property type="entry name" value="RFX5_N"/>
    <property type="match status" value="1"/>
</dbReference>
<dbReference type="PANTHER" id="PTHR12619">
    <property type="entry name" value="RFX TRANSCRIPTION FACTOR FAMILY"/>
    <property type="match status" value="1"/>
</dbReference>
<dbReference type="InterPro" id="IPR003150">
    <property type="entry name" value="DNA-bd_RFX"/>
</dbReference>
<dbReference type="FunFam" id="1.10.10.10:FF:000128">
    <property type="entry name" value="DNA-binding protein RFX5 isoform X1"/>
    <property type="match status" value="1"/>
</dbReference>
<dbReference type="GO" id="GO:0003700">
    <property type="term" value="F:DNA-binding transcription factor activity"/>
    <property type="evidence" value="ECO:0007669"/>
    <property type="project" value="InterPro"/>
</dbReference>
<evidence type="ECO:0000259" key="6">
    <source>
        <dbReference type="PROSITE" id="PS51526"/>
    </source>
</evidence>
<reference evidence="7 8" key="1">
    <citation type="journal article" date="2008" name="Nature">
        <title>Genome analysis of the platypus reveals unique signatures of evolution.</title>
        <authorList>
            <person name="Warren W.C."/>
            <person name="Hillier L.W."/>
            <person name="Marshall Graves J.A."/>
            <person name="Birney E."/>
            <person name="Ponting C.P."/>
            <person name="Grutzner F."/>
            <person name="Belov K."/>
            <person name="Miller W."/>
            <person name="Clarke L."/>
            <person name="Chinwalla A.T."/>
            <person name="Yang S.P."/>
            <person name="Heger A."/>
            <person name="Locke D.P."/>
            <person name="Miethke P."/>
            <person name="Waters P.D."/>
            <person name="Veyrunes F."/>
            <person name="Fulton L."/>
            <person name="Fulton B."/>
            <person name="Graves T."/>
            <person name="Wallis J."/>
            <person name="Puente X.S."/>
            <person name="Lopez-Otin C."/>
            <person name="Ordonez G.R."/>
            <person name="Eichler E.E."/>
            <person name="Chen L."/>
            <person name="Cheng Z."/>
            <person name="Deakin J.E."/>
            <person name="Alsop A."/>
            <person name="Thompson K."/>
            <person name="Kirby P."/>
            <person name="Papenfuss A.T."/>
            <person name="Wakefield M.J."/>
            <person name="Olender T."/>
            <person name="Lancet D."/>
            <person name="Huttley G.A."/>
            <person name="Smit A.F."/>
            <person name="Pask A."/>
            <person name="Temple-Smith P."/>
            <person name="Batzer M.A."/>
            <person name="Walker J.A."/>
            <person name="Konkel M.K."/>
            <person name="Harris R.S."/>
            <person name="Whittington C.M."/>
            <person name="Wong E.S."/>
            <person name="Gemmell N.J."/>
            <person name="Buschiazzo E."/>
            <person name="Vargas Jentzsch I.M."/>
            <person name="Merkel A."/>
            <person name="Schmitz J."/>
            <person name="Zemann A."/>
            <person name="Churakov G."/>
            <person name="Kriegs J.O."/>
            <person name="Brosius J."/>
            <person name="Murchison E.P."/>
            <person name="Sachidanandam R."/>
            <person name="Smith C."/>
            <person name="Hannon G.J."/>
            <person name="Tsend-Ayush E."/>
            <person name="McMillan D."/>
            <person name="Attenborough R."/>
            <person name="Rens W."/>
            <person name="Ferguson-Smith M."/>
            <person name="Lefevre C.M."/>
            <person name="Sharp J.A."/>
            <person name="Nicholas K.R."/>
            <person name="Ray D.A."/>
            <person name="Kube M."/>
            <person name="Reinhardt R."/>
            <person name="Pringle T.H."/>
            <person name="Taylor J."/>
            <person name="Jones R.C."/>
            <person name="Nixon B."/>
            <person name="Dacheux J.L."/>
            <person name="Niwa H."/>
            <person name="Sekita Y."/>
            <person name="Huang X."/>
            <person name="Stark A."/>
            <person name="Kheradpour P."/>
            <person name="Kellis M."/>
            <person name="Flicek P."/>
            <person name="Chen Y."/>
            <person name="Webber C."/>
            <person name="Hardison R."/>
            <person name="Nelson J."/>
            <person name="Hallsworth-Pepin K."/>
            <person name="Delehaunty K."/>
            <person name="Markovic C."/>
            <person name="Minx P."/>
            <person name="Feng Y."/>
            <person name="Kremitzki C."/>
            <person name="Mitreva M."/>
            <person name="Glasscock J."/>
            <person name="Wylie T."/>
            <person name="Wohldmann P."/>
            <person name="Thiru P."/>
            <person name="Nhan M.N."/>
            <person name="Pohl C.S."/>
            <person name="Smith S.M."/>
            <person name="Hou S."/>
            <person name="Nefedov M."/>
            <person name="de Jong P.J."/>
            <person name="Renfree M.B."/>
            <person name="Mardis E.R."/>
            <person name="Wilson R.K."/>
        </authorList>
    </citation>
    <scope>NUCLEOTIDE SEQUENCE [LARGE SCALE GENOMIC DNA]</scope>
    <source>
        <strain evidence="7 8">Glennie</strain>
    </source>
</reference>
<dbReference type="AlphaFoldDB" id="A0A6I8NR51"/>
<reference evidence="7" key="3">
    <citation type="submission" date="2025-09" db="UniProtKB">
        <authorList>
            <consortium name="Ensembl"/>
        </authorList>
    </citation>
    <scope>IDENTIFICATION</scope>
    <source>
        <strain evidence="7">Glennie</strain>
    </source>
</reference>
<evidence type="ECO:0000256" key="1">
    <source>
        <dbReference type="ARBA" id="ARBA00004123"/>
    </source>
</evidence>
<organism evidence="7 8">
    <name type="scientific">Ornithorhynchus anatinus</name>
    <name type="common">Duckbill platypus</name>
    <dbReference type="NCBI Taxonomy" id="9258"/>
    <lineage>
        <taxon>Eukaryota</taxon>
        <taxon>Metazoa</taxon>
        <taxon>Chordata</taxon>
        <taxon>Craniata</taxon>
        <taxon>Vertebrata</taxon>
        <taxon>Euteleostomi</taxon>
        <taxon>Mammalia</taxon>
        <taxon>Monotremata</taxon>
        <taxon>Ornithorhynchidae</taxon>
        <taxon>Ornithorhynchus</taxon>
    </lineage>
</organism>
<dbReference type="InterPro" id="IPR036390">
    <property type="entry name" value="WH_DNA-bd_sf"/>
</dbReference>
<dbReference type="PROSITE" id="PS51526">
    <property type="entry name" value="RFX_DBD"/>
    <property type="match status" value="1"/>
</dbReference>
<dbReference type="InterPro" id="IPR039779">
    <property type="entry name" value="RFX-like"/>
</dbReference>
<feature type="compositionally biased region" description="Low complexity" evidence="5">
    <location>
        <begin position="543"/>
        <end position="564"/>
    </location>
</feature>
<protein>
    <recommendedName>
        <fullName evidence="6">RFX-type winged-helix domain-containing protein</fullName>
    </recommendedName>
</protein>
<feature type="region of interest" description="Disordered" evidence="5">
    <location>
        <begin position="249"/>
        <end position="377"/>
    </location>
</feature>
<dbReference type="GeneTree" id="ENSGT01050000244970"/>
<feature type="region of interest" description="Disordered" evidence="5">
    <location>
        <begin position="1"/>
        <end position="29"/>
    </location>
</feature>
<dbReference type="SUPFAM" id="SSF46785">
    <property type="entry name" value="Winged helix' DNA-binding domain"/>
    <property type="match status" value="1"/>
</dbReference>
<dbReference type="Gene3D" id="6.10.140.1290">
    <property type="match status" value="1"/>
</dbReference>
<feature type="compositionally biased region" description="Pro residues" evidence="5">
    <location>
        <begin position="300"/>
        <end position="317"/>
    </location>
</feature>
<dbReference type="GO" id="GO:0005634">
    <property type="term" value="C:nucleus"/>
    <property type="evidence" value="ECO:0007669"/>
    <property type="project" value="UniProtKB-SubCell"/>
</dbReference>
<keyword evidence="8" id="KW-1185">Reference proteome</keyword>
<name>A0A6I8NR51_ORNAN</name>
<feature type="compositionally biased region" description="Basic and acidic residues" evidence="5">
    <location>
        <begin position="510"/>
        <end position="521"/>
    </location>
</feature>
<dbReference type="InterPro" id="IPR036388">
    <property type="entry name" value="WH-like_DNA-bd_sf"/>
</dbReference>
<feature type="compositionally biased region" description="Low complexity" evidence="5">
    <location>
        <begin position="13"/>
        <end position="25"/>
    </location>
</feature>